<keyword evidence="4" id="KW-1185">Reference proteome</keyword>
<organism evidence="2 3">
    <name type="scientific">Gluconobacter cerinus</name>
    <dbReference type="NCBI Taxonomy" id="38307"/>
    <lineage>
        <taxon>Bacteria</taxon>
        <taxon>Pseudomonadati</taxon>
        <taxon>Pseudomonadota</taxon>
        <taxon>Alphaproteobacteria</taxon>
        <taxon>Acetobacterales</taxon>
        <taxon>Acetobacteraceae</taxon>
        <taxon>Gluconobacter</taxon>
    </lineage>
</organism>
<dbReference type="PATRIC" id="fig|38307.3.peg.736"/>
<evidence type="ECO:0000313" key="4">
    <source>
        <dbReference type="Proteomes" id="UP001156614"/>
    </source>
</evidence>
<comment type="caution">
    <text evidence="2">The sequence shown here is derived from an EMBL/GenBank/DDBJ whole genome shotgun (WGS) entry which is preliminary data.</text>
</comment>
<reference evidence="2 3" key="2">
    <citation type="submission" date="2016-03" db="EMBL/GenBank/DDBJ databases">
        <title>Draft genome sequence of Gluconobacter cerinus strain CECT 9110.</title>
        <authorList>
            <person name="Sainz F."/>
            <person name="Mas A."/>
            <person name="Torija M.J."/>
        </authorList>
    </citation>
    <scope>NUCLEOTIDE SEQUENCE [LARGE SCALE GENOMIC DNA]</scope>
    <source>
        <strain evidence="2 3">CECT 9110</strain>
    </source>
</reference>
<dbReference type="EMBL" id="BSNU01000002">
    <property type="protein sequence ID" value="GLQ62175.1"/>
    <property type="molecule type" value="Genomic_DNA"/>
</dbReference>
<dbReference type="Proteomes" id="UP001156614">
    <property type="component" value="Unassembled WGS sequence"/>
</dbReference>
<evidence type="ECO:0000313" key="3">
    <source>
        <dbReference type="Proteomes" id="UP000077786"/>
    </source>
</evidence>
<dbReference type="AlphaFoldDB" id="A0A1B6VLB1"/>
<accession>A0A1B6VLB1</accession>
<reference evidence="1" key="4">
    <citation type="submission" date="2023-01" db="EMBL/GenBank/DDBJ databases">
        <title>Draft genome sequence of Gluconobacter cerinus strain NBRC 3267.</title>
        <authorList>
            <person name="Sun Q."/>
            <person name="Mori K."/>
        </authorList>
    </citation>
    <scope>NUCLEOTIDE SEQUENCE</scope>
    <source>
        <strain evidence="1">NBRC 3267</strain>
    </source>
</reference>
<dbReference type="EMBL" id="LUTU01000005">
    <property type="protein sequence ID" value="OAJ68015.1"/>
    <property type="molecule type" value="Genomic_DNA"/>
</dbReference>
<name>A0A1B6VLB1_9PROT</name>
<proteinExistence type="predicted"/>
<protein>
    <submittedName>
        <fullName evidence="2">Uncharacterized protein</fullName>
    </submittedName>
</protein>
<gene>
    <name evidence="2" type="ORF">A0123_00716</name>
    <name evidence="1" type="ORF">GCM10007867_10200</name>
</gene>
<reference evidence="4" key="3">
    <citation type="journal article" date="2019" name="Int. J. Syst. Evol. Microbiol.">
        <title>The Global Catalogue of Microorganisms (GCM) 10K type strain sequencing project: providing services to taxonomists for standard genome sequencing and annotation.</title>
        <authorList>
            <consortium name="The Broad Institute Genomics Platform"/>
            <consortium name="The Broad Institute Genome Sequencing Center for Infectious Disease"/>
            <person name="Wu L."/>
            <person name="Ma J."/>
        </authorList>
    </citation>
    <scope>NUCLEOTIDE SEQUENCE [LARGE SCALE GENOMIC DNA]</scope>
    <source>
        <strain evidence="4">NBRC 3267</strain>
    </source>
</reference>
<sequence>MGLLIRVMQGVKPRVNDRGLSDTPISVLGERREVGFGRIPCQPGQVRKEAAAVSFIRVKCPASYLVQPVGAAVLLPGAPVQDRQSAVSFPALTAFQFHD</sequence>
<evidence type="ECO:0000313" key="2">
    <source>
        <dbReference type="EMBL" id="OAJ68015.1"/>
    </source>
</evidence>
<reference evidence="1" key="1">
    <citation type="journal article" date="2014" name="Int. J. Syst. Evol. Microbiol.">
        <title>Complete genome sequence of Corynebacterium casei LMG S-19264T (=DSM 44701T), isolated from a smear-ripened cheese.</title>
        <authorList>
            <consortium name="US DOE Joint Genome Institute (JGI-PGF)"/>
            <person name="Walter F."/>
            <person name="Albersmeier A."/>
            <person name="Kalinowski J."/>
            <person name="Ruckert C."/>
        </authorList>
    </citation>
    <scope>NUCLEOTIDE SEQUENCE</scope>
    <source>
        <strain evidence="1">NBRC 3267</strain>
    </source>
</reference>
<dbReference type="Proteomes" id="UP000077786">
    <property type="component" value="Unassembled WGS sequence"/>
</dbReference>
<evidence type="ECO:0000313" key="1">
    <source>
        <dbReference type="EMBL" id="GLQ62175.1"/>
    </source>
</evidence>